<comment type="caution">
    <text evidence="3">The sequence shown here is derived from an EMBL/GenBank/DDBJ whole genome shotgun (WGS) entry which is preliminary data.</text>
</comment>
<feature type="transmembrane region" description="Helical" evidence="2">
    <location>
        <begin position="66"/>
        <end position="87"/>
    </location>
</feature>
<accession>A0ABV0J7Y7</accession>
<dbReference type="PANTHER" id="PTHR34575">
    <property type="entry name" value="PROTEIN PAM68, CHLOROPLASTIC"/>
    <property type="match status" value="1"/>
</dbReference>
<keyword evidence="2" id="KW-0472">Membrane</keyword>
<dbReference type="Proteomes" id="UP001464891">
    <property type="component" value="Unassembled WGS sequence"/>
</dbReference>
<dbReference type="PANTHER" id="PTHR34575:SF1">
    <property type="entry name" value="PROTEIN PAM68, CHLOROPLASTIC"/>
    <property type="match status" value="1"/>
</dbReference>
<sequence length="159" mass="17455">MAPESDDRARLPFEPTKNRKKAAKTESSKPQPVVKQESQPKASTQKSSQQEMAIPDVVSKRMARRMAFFCGIPTSLGMATFFAAYWVVSHDWIKLPNVVVVLVSMGFFGLGVLGLTYGVLSASWDEEAPGSLLGASEFAINWGRMTGAWRSAKQQKDSP</sequence>
<reference evidence="3 4" key="1">
    <citation type="submission" date="2022-04" db="EMBL/GenBank/DDBJ databases">
        <title>Positive selection, recombination, and allopatry shape intraspecific diversity of widespread and dominant cyanobacteria.</title>
        <authorList>
            <person name="Wei J."/>
            <person name="Shu W."/>
            <person name="Hu C."/>
        </authorList>
    </citation>
    <scope>NUCLEOTIDE SEQUENCE [LARGE SCALE GENOMIC DNA]</scope>
    <source>
        <strain evidence="3 4">GB2-A4</strain>
    </source>
</reference>
<dbReference type="Pfam" id="PF11947">
    <property type="entry name" value="DUF3464"/>
    <property type="match status" value="1"/>
</dbReference>
<keyword evidence="2" id="KW-0812">Transmembrane</keyword>
<evidence type="ECO:0000313" key="3">
    <source>
        <dbReference type="EMBL" id="MEP0817899.1"/>
    </source>
</evidence>
<evidence type="ECO:0000256" key="2">
    <source>
        <dbReference type="SAM" id="Phobius"/>
    </source>
</evidence>
<proteinExistence type="predicted"/>
<organism evidence="3 4">
    <name type="scientific">Trichocoleus desertorum GB2-A4</name>
    <dbReference type="NCBI Taxonomy" id="2933944"/>
    <lineage>
        <taxon>Bacteria</taxon>
        <taxon>Bacillati</taxon>
        <taxon>Cyanobacteriota</taxon>
        <taxon>Cyanophyceae</taxon>
        <taxon>Leptolyngbyales</taxon>
        <taxon>Trichocoleusaceae</taxon>
        <taxon>Trichocoleus</taxon>
    </lineage>
</organism>
<keyword evidence="2" id="KW-1133">Transmembrane helix</keyword>
<dbReference type="InterPro" id="IPR021855">
    <property type="entry name" value="PAM68-like"/>
</dbReference>
<evidence type="ECO:0000313" key="4">
    <source>
        <dbReference type="Proteomes" id="UP001464891"/>
    </source>
</evidence>
<feature type="region of interest" description="Disordered" evidence="1">
    <location>
        <begin position="1"/>
        <end position="52"/>
    </location>
</feature>
<feature type="compositionally biased region" description="Polar residues" evidence="1">
    <location>
        <begin position="36"/>
        <end position="51"/>
    </location>
</feature>
<feature type="transmembrane region" description="Helical" evidence="2">
    <location>
        <begin position="99"/>
        <end position="120"/>
    </location>
</feature>
<keyword evidence="4" id="KW-1185">Reference proteome</keyword>
<evidence type="ECO:0000256" key="1">
    <source>
        <dbReference type="SAM" id="MobiDB-lite"/>
    </source>
</evidence>
<gene>
    <name evidence="3" type="ORF">NC998_12420</name>
</gene>
<dbReference type="EMBL" id="JAMPKM010000006">
    <property type="protein sequence ID" value="MEP0817899.1"/>
    <property type="molecule type" value="Genomic_DNA"/>
</dbReference>
<protein>
    <submittedName>
        <fullName evidence="3">PAM68 family protein</fullName>
    </submittedName>
</protein>
<dbReference type="RefSeq" id="WP_190434844.1">
    <property type="nucleotide sequence ID" value="NZ_JAMPKM010000006.1"/>
</dbReference>
<name>A0ABV0J7Y7_9CYAN</name>
<feature type="compositionally biased region" description="Basic and acidic residues" evidence="1">
    <location>
        <begin position="1"/>
        <end position="11"/>
    </location>
</feature>